<accession>A0ABU7EB88</accession>
<gene>
    <name evidence="1" type="ORF">CHARACLAT_020115</name>
</gene>
<comment type="caution">
    <text evidence="1">The sequence shown here is derived from an EMBL/GenBank/DDBJ whole genome shotgun (WGS) entry which is preliminary data.</text>
</comment>
<dbReference type="Proteomes" id="UP001352852">
    <property type="component" value="Unassembled WGS sequence"/>
</dbReference>
<dbReference type="EMBL" id="JAHUTJ010051057">
    <property type="protein sequence ID" value="MED6284541.1"/>
    <property type="molecule type" value="Genomic_DNA"/>
</dbReference>
<evidence type="ECO:0000313" key="2">
    <source>
        <dbReference type="Proteomes" id="UP001352852"/>
    </source>
</evidence>
<sequence>MVASFVSGGLQEGAPKHNNRIRVTHRRVIEEVRVKLHTGMESNSSLSPDFKFLLLLLLQYNSQRNLKGLQKVWKTNDQEHFKRSEESIKIRNDSRILYSMITKYINVYF</sequence>
<protein>
    <submittedName>
        <fullName evidence="1">Uncharacterized protein</fullName>
    </submittedName>
</protein>
<name>A0ABU7EB88_9TELE</name>
<proteinExistence type="predicted"/>
<reference evidence="1 2" key="1">
    <citation type="submission" date="2021-06" db="EMBL/GenBank/DDBJ databases">
        <authorList>
            <person name="Palmer J.M."/>
        </authorList>
    </citation>
    <scope>NUCLEOTIDE SEQUENCE [LARGE SCALE GENOMIC DNA]</scope>
    <source>
        <strain evidence="1 2">CL_MEX2019</strain>
        <tissue evidence="1">Muscle</tissue>
    </source>
</reference>
<evidence type="ECO:0000313" key="1">
    <source>
        <dbReference type="EMBL" id="MED6284541.1"/>
    </source>
</evidence>
<keyword evidence="2" id="KW-1185">Reference proteome</keyword>
<organism evidence="1 2">
    <name type="scientific">Characodon lateralis</name>
    <dbReference type="NCBI Taxonomy" id="208331"/>
    <lineage>
        <taxon>Eukaryota</taxon>
        <taxon>Metazoa</taxon>
        <taxon>Chordata</taxon>
        <taxon>Craniata</taxon>
        <taxon>Vertebrata</taxon>
        <taxon>Euteleostomi</taxon>
        <taxon>Actinopterygii</taxon>
        <taxon>Neopterygii</taxon>
        <taxon>Teleostei</taxon>
        <taxon>Neoteleostei</taxon>
        <taxon>Acanthomorphata</taxon>
        <taxon>Ovalentaria</taxon>
        <taxon>Atherinomorphae</taxon>
        <taxon>Cyprinodontiformes</taxon>
        <taxon>Goodeidae</taxon>
        <taxon>Characodon</taxon>
    </lineage>
</organism>